<name>A0AAN8ZFR0_9MAGN</name>
<comment type="caution">
    <text evidence="2">The sequence shown here is derived from an EMBL/GenBank/DDBJ whole genome shotgun (WGS) entry which is preliminary data.</text>
</comment>
<dbReference type="InterPro" id="IPR052367">
    <property type="entry name" value="Thiosulfate_ST/Rhodanese-like"/>
</dbReference>
<dbReference type="SMART" id="SM00450">
    <property type="entry name" value="RHOD"/>
    <property type="match status" value="1"/>
</dbReference>
<sequence>MAAKSSSRLARLALPLFLHQRNINTTLFESVNVRHISHLPFLILQRREFEAREFFCDFGSLASRRGLNTDADNLLKPRSVPVSEAHELVQQGHSYLDVRTLEEFNAGHPTGAINIPYMLQTESGMSPNPKFVEQVSTQFEKNDKIGCRSGRRSLMAAADLLSAGFEEVTDVAGECLFTRTSSNDFLQLQIALGSRTPMQTD</sequence>
<feature type="domain" description="Rhodanese" evidence="1">
    <location>
        <begin position="89"/>
        <end position="178"/>
    </location>
</feature>
<gene>
    <name evidence="2" type="ORF">RJ641_028815</name>
</gene>
<protein>
    <submittedName>
        <fullName evidence="2">Rhodanese-like domain</fullName>
    </submittedName>
</protein>
<dbReference type="PANTHER" id="PTHR45431">
    <property type="entry name" value="RHODANESE-LIKE DOMAIN-CONTAINING PROTEIN 15, CHLOROPLASTIC"/>
    <property type="match status" value="1"/>
</dbReference>
<dbReference type="Pfam" id="PF00581">
    <property type="entry name" value="Rhodanese"/>
    <property type="match status" value="1"/>
</dbReference>
<evidence type="ECO:0000313" key="2">
    <source>
        <dbReference type="EMBL" id="KAK6939284.1"/>
    </source>
</evidence>
<dbReference type="InterPro" id="IPR001763">
    <property type="entry name" value="Rhodanese-like_dom"/>
</dbReference>
<proteinExistence type="predicted"/>
<evidence type="ECO:0000313" key="3">
    <source>
        <dbReference type="Proteomes" id="UP001370490"/>
    </source>
</evidence>
<evidence type="ECO:0000259" key="1">
    <source>
        <dbReference type="PROSITE" id="PS50206"/>
    </source>
</evidence>
<dbReference type="Proteomes" id="UP001370490">
    <property type="component" value="Unassembled WGS sequence"/>
</dbReference>
<dbReference type="CDD" id="cd00158">
    <property type="entry name" value="RHOD"/>
    <property type="match status" value="1"/>
</dbReference>
<dbReference type="AlphaFoldDB" id="A0AAN8ZFR0"/>
<dbReference type="SUPFAM" id="SSF52821">
    <property type="entry name" value="Rhodanese/Cell cycle control phosphatase"/>
    <property type="match status" value="1"/>
</dbReference>
<dbReference type="PROSITE" id="PS50206">
    <property type="entry name" value="RHODANESE_3"/>
    <property type="match status" value="1"/>
</dbReference>
<organism evidence="2 3">
    <name type="scientific">Dillenia turbinata</name>
    <dbReference type="NCBI Taxonomy" id="194707"/>
    <lineage>
        <taxon>Eukaryota</taxon>
        <taxon>Viridiplantae</taxon>
        <taxon>Streptophyta</taxon>
        <taxon>Embryophyta</taxon>
        <taxon>Tracheophyta</taxon>
        <taxon>Spermatophyta</taxon>
        <taxon>Magnoliopsida</taxon>
        <taxon>eudicotyledons</taxon>
        <taxon>Gunneridae</taxon>
        <taxon>Pentapetalae</taxon>
        <taxon>Dilleniales</taxon>
        <taxon>Dilleniaceae</taxon>
        <taxon>Dillenia</taxon>
    </lineage>
</organism>
<dbReference type="PANTHER" id="PTHR45431:SF3">
    <property type="entry name" value="RHODANESE-LIKE DOMAIN-CONTAINING PROTEIN 15, CHLOROPLASTIC"/>
    <property type="match status" value="1"/>
</dbReference>
<dbReference type="Gene3D" id="3.40.250.10">
    <property type="entry name" value="Rhodanese-like domain"/>
    <property type="match status" value="1"/>
</dbReference>
<keyword evidence="3" id="KW-1185">Reference proteome</keyword>
<reference evidence="2 3" key="1">
    <citation type="submission" date="2023-12" db="EMBL/GenBank/DDBJ databases">
        <title>A high-quality genome assembly for Dillenia turbinata (Dilleniales).</title>
        <authorList>
            <person name="Chanderbali A."/>
        </authorList>
    </citation>
    <scope>NUCLEOTIDE SEQUENCE [LARGE SCALE GENOMIC DNA]</scope>
    <source>
        <strain evidence="2">LSX21</strain>
        <tissue evidence="2">Leaf</tissue>
    </source>
</reference>
<accession>A0AAN8ZFR0</accession>
<dbReference type="InterPro" id="IPR036873">
    <property type="entry name" value="Rhodanese-like_dom_sf"/>
</dbReference>
<dbReference type="EMBL" id="JBAMMX010000005">
    <property type="protein sequence ID" value="KAK6939284.1"/>
    <property type="molecule type" value="Genomic_DNA"/>
</dbReference>